<sequence length="152" mass="17402">MKGGGIMGEIHDLRCEKCGYGIKTWLGIGMMYSPEMIFEGTDPSLVELVDDEQISTSALELVKTGAEINDHYGHALYACTNDFYLFNKFYFKIDEMEPEYPCPYCDNTLKRITFAKGRAGVTRLQFIDDEKFWHCPKCGNDSMNEVSFSNWD</sequence>
<protein>
    <submittedName>
        <fullName evidence="1">Uncharacterized protein</fullName>
    </submittedName>
</protein>
<organism evidence="1 2">
    <name type="scientific">Companilactobacillus kimchiensis</name>
    <dbReference type="NCBI Taxonomy" id="993692"/>
    <lineage>
        <taxon>Bacteria</taxon>
        <taxon>Bacillati</taxon>
        <taxon>Bacillota</taxon>
        <taxon>Bacilli</taxon>
        <taxon>Lactobacillales</taxon>
        <taxon>Lactobacillaceae</taxon>
        <taxon>Companilactobacillus</taxon>
    </lineage>
</organism>
<dbReference type="Proteomes" id="UP000051006">
    <property type="component" value="Unassembled WGS sequence"/>
</dbReference>
<dbReference type="AlphaFoldDB" id="A0A0R2LA74"/>
<name>A0A0R2LA74_9LACO</name>
<comment type="caution">
    <text evidence="1">The sequence shown here is derived from an EMBL/GenBank/DDBJ whole genome shotgun (WGS) entry which is preliminary data.</text>
</comment>
<dbReference type="STRING" id="993692.IV57_GL000863"/>
<reference evidence="1 2" key="1">
    <citation type="journal article" date="2015" name="Genome Announc.">
        <title>Expanding the biotechnology potential of lactobacilli through comparative genomics of 213 strains and associated genera.</title>
        <authorList>
            <person name="Sun Z."/>
            <person name="Harris H.M."/>
            <person name="McCann A."/>
            <person name="Guo C."/>
            <person name="Argimon S."/>
            <person name="Zhang W."/>
            <person name="Yang X."/>
            <person name="Jeffery I.B."/>
            <person name="Cooney J.C."/>
            <person name="Kagawa T.F."/>
            <person name="Liu W."/>
            <person name="Song Y."/>
            <person name="Salvetti E."/>
            <person name="Wrobel A."/>
            <person name="Rasinkangas P."/>
            <person name="Parkhill J."/>
            <person name="Rea M.C."/>
            <person name="O'Sullivan O."/>
            <person name="Ritari J."/>
            <person name="Douillard F.P."/>
            <person name="Paul Ross R."/>
            <person name="Yang R."/>
            <person name="Briner A.E."/>
            <person name="Felis G.E."/>
            <person name="de Vos W.M."/>
            <person name="Barrangou R."/>
            <person name="Klaenhammer T.R."/>
            <person name="Caufield P.W."/>
            <person name="Cui Y."/>
            <person name="Zhang H."/>
            <person name="O'Toole P.W."/>
        </authorList>
    </citation>
    <scope>NUCLEOTIDE SEQUENCE [LARGE SCALE GENOMIC DNA]</scope>
    <source>
        <strain evidence="1 2">DSM 24716</strain>
    </source>
</reference>
<dbReference type="EMBL" id="JQCF01000018">
    <property type="protein sequence ID" value="KRN98750.1"/>
    <property type="molecule type" value="Genomic_DNA"/>
</dbReference>
<evidence type="ECO:0000313" key="1">
    <source>
        <dbReference type="EMBL" id="KRN98750.1"/>
    </source>
</evidence>
<keyword evidence="2" id="KW-1185">Reference proteome</keyword>
<proteinExistence type="predicted"/>
<gene>
    <name evidence="1" type="ORF">IV57_GL000863</name>
</gene>
<accession>A0A0R2LA74</accession>
<dbReference type="PATRIC" id="fig|993692.3.peg.873"/>
<evidence type="ECO:0000313" key="2">
    <source>
        <dbReference type="Proteomes" id="UP000051006"/>
    </source>
</evidence>